<organism evidence="1 2">
    <name type="scientific">Candidatus Fonsibacter lacus</name>
    <dbReference type="NCBI Taxonomy" id="2576439"/>
    <lineage>
        <taxon>Bacteria</taxon>
        <taxon>Pseudomonadati</taxon>
        <taxon>Pseudomonadota</taxon>
        <taxon>Alphaproteobacteria</taxon>
        <taxon>Candidatus Pelagibacterales</taxon>
        <taxon>Candidatus Pelagibacterales incertae sedis</taxon>
        <taxon>Candidatus Fonsibacter</taxon>
    </lineage>
</organism>
<proteinExistence type="predicted"/>
<sequence>MATGLRARKLLEVGWAPEAVCEELSISADDLRDCLVATSGMAHDTMGFDLHVCPRATPWEVLEAAES</sequence>
<protein>
    <submittedName>
        <fullName evidence="1">Uncharacterized protein</fullName>
    </submittedName>
</protein>
<dbReference type="Proteomes" id="UP000713222">
    <property type="component" value="Unassembled WGS sequence"/>
</dbReference>
<name>A0A964V3C0_9PROT</name>
<dbReference type="AlphaFoldDB" id="A0A964V3C0"/>
<dbReference type="EMBL" id="RGET01000124">
    <property type="protein sequence ID" value="NBN88436.1"/>
    <property type="molecule type" value="Genomic_DNA"/>
</dbReference>
<comment type="caution">
    <text evidence="1">The sequence shown here is derived from an EMBL/GenBank/DDBJ whole genome shotgun (WGS) entry which is preliminary data.</text>
</comment>
<gene>
    <name evidence="1" type="ORF">EBV32_05055</name>
</gene>
<reference evidence="1" key="1">
    <citation type="submission" date="2018-10" db="EMBL/GenBank/DDBJ databases">
        <title>Iterative Subtractive Binning of Freshwater Chronoseries Metagenomes Recovers Nearly Complete Genomes from over Four Hundred Novel Species.</title>
        <authorList>
            <person name="Rodriguez-R L.M."/>
            <person name="Tsementzi D."/>
            <person name="Luo C."/>
            <person name="Konstantinidis K.T."/>
        </authorList>
    </citation>
    <scope>NUCLEOTIDE SEQUENCE</scope>
    <source>
        <strain evidence="1">WB7_6_001</strain>
    </source>
</reference>
<accession>A0A964V3C0</accession>
<evidence type="ECO:0000313" key="2">
    <source>
        <dbReference type="Proteomes" id="UP000713222"/>
    </source>
</evidence>
<evidence type="ECO:0000313" key="1">
    <source>
        <dbReference type="EMBL" id="NBN88436.1"/>
    </source>
</evidence>